<dbReference type="PANTHER" id="PTHR34846">
    <property type="entry name" value="4-CARBOXYMUCONOLACTONE DECARBOXYLASE FAMILY PROTEIN (AFU_ORTHOLOGUE AFUA_6G11590)"/>
    <property type="match status" value="1"/>
</dbReference>
<dbReference type="GO" id="GO:0051920">
    <property type="term" value="F:peroxiredoxin activity"/>
    <property type="evidence" value="ECO:0007669"/>
    <property type="project" value="InterPro"/>
</dbReference>
<keyword evidence="3" id="KW-1185">Reference proteome</keyword>
<name>A0A178CN28_9EURO</name>
<reference evidence="2 3" key="1">
    <citation type="submission" date="2016-03" db="EMBL/GenBank/DDBJ databases">
        <title>The draft genome sequence of Fonsecaea nubica causative agent of cutaneous subcutaneous infection in human host.</title>
        <authorList>
            <person name="Costa F."/>
            <person name="Sybren D.H."/>
            <person name="Raittz R.T."/>
            <person name="Weiss V.A."/>
            <person name="Leao A.C."/>
            <person name="Gomes R."/>
            <person name="De Souza E.M."/>
            <person name="Pedrosa F.O."/>
            <person name="Steffens M.B."/>
            <person name="Bombassaro A."/>
            <person name="Tadra-Sfeir M.Z."/>
            <person name="Moreno L.F."/>
            <person name="Najafzadeh M.J."/>
            <person name="Felipe M.S."/>
            <person name="Teixeira M."/>
            <person name="Sun J."/>
            <person name="Xi L."/>
            <person name="Castro M.A."/>
            <person name="Vicente V.A."/>
        </authorList>
    </citation>
    <scope>NUCLEOTIDE SEQUENCE [LARGE SCALE GENOMIC DNA]</scope>
    <source>
        <strain evidence="2 3">CBS 269.64</strain>
    </source>
</reference>
<sequence>MNRLGLLYKSELNDDAKRLANKFDLFDKSRPGKKSIRQQDGRFIGPFGVQLHTPILGEHLIEVANSLAQLPGLDFKNREIAIVTTGVKFNAAFELLAHTRHALRAGVTQAEIDAILRGERPDTFDDHAKAAYDVAHELVNRPGPLSEEQWARAVELFGKEGATALIHFVAFYSSVCVVLNGFDCKIPDGEA</sequence>
<accession>A0A178CN28</accession>
<organism evidence="2 3">
    <name type="scientific">Fonsecaea nubica</name>
    <dbReference type="NCBI Taxonomy" id="856822"/>
    <lineage>
        <taxon>Eukaryota</taxon>
        <taxon>Fungi</taxon>
        <taxon>Dikarya</taxon>
        <taxon>Ascomycota</taxon>
        <taxon>Pezizomycotina</taxon>
        <taxon>Eurotiomycetes</taxon>
        <taxon>Chaetothyriomycetidae</taxon>
        <taxon>Chaetothyriales</taxon>
        <taxon>Herpotrichiellaceae</taxon>
        <taxon>Fonsecaea</taxon>
    </lineage>
</organism>
<comment type="caution">
    <text evidence="2">The sequence shown here is derived from an EMBL/GenBank/DDBJ whole genome shotgun (WGS) entry which is preliminary data.</text>
</comment>
<dbReference type="AlphaFoldDB" id="A0A178CN28"/>
<dbReference type="GeneID" id="34591691"/>
<gene>
    <name evidence="2" type="ORF">AYO20_08285</name>
</gene>
<dbReference type="Gene3D" id="1.20.1290.10">
    <property type="entry name" value="AhpD-like"/>
    <property type="match status" value="1"/>
</dbReference>
<protein>
    <recommendedName>
        <fullName evidence="1">Carboxymuconolactone decarboxylase-like domain-containing protein</fullName>
    </recommendedName>
</protein>
<evidence type="ECO:0000259" key="1">
    <source>
        <dbReference type="Pfam" id="PF02627"/>
    </source>
</evidence>
<dbReference type="PANTHER" id="PTHR34846:SF11">
    <property type="entry name" value="4-CARBOXYMUCONOLACTONE DECARBOXYLASE FAMILY PROTEIN (AFU_ORTHOLOGUE AFUA_6G11590)"/>
    <property type="match status" value="1"/>
</dbReference>
<feature type="domain" description="Carboxymuconolactone decarboxylase-like" evidence="1">
    <location>
        <begin position="58"/>
        <end position="137"/>
    </location>
</feature>
<dbReference type="Pfam" id="PF02627">
    <property type="entry name" value="CMD"/>
    <property type="match status" value="1"/>
</dbReference>
<evidence type="ECO:0000313" key="3">
    <source>
        <dbReference type="Proteomes" id="UP000185904"/>
    </source>
</evidence>
<dbReference type="EMBL" id="LVCJ01000064">
    <property type="protein sequence ID" value="OAL31230.1"/>
    <property type="molecule type" value="Genomic_DNA"/>
</dbReference>
<dbReference type="InterPro" id="IPR003779">
    <property type="entry name" value="CMD-like"/>
</dbReference>
<proteinExistence type="predicted"/>
<dbReference type="Proteomes" id="UP000185904">
    <property type="component" value="Unassembled WGS sequence"/>
</dbReference>
<dbReference type="RefSeq" id="XP_022497422.1">
    <property type="nucleotide sequence ID" value="XM_022646564.1"/>
</dbReference>
<evidence type="ECO:0000313" key="2">
    <source>
        <dbReference type="EMBL" id="OAL31230.1"/>
    </source>
</evidence>
<dbReference type="OrthoDB" id="2567457at2759"/>
<dbReference type="SUPFAM" id="SSF69118">
    <property type="entry name" value="AhpD-like"/>
    <property type="match status" value="1"/>
</dbReference>
<dbReference type="InterPro" id="IPR029032">
    <property type="entry name" value="AhpD-like"/>
</dbReference>